<keyword evidence="1" id="KW-1133">Transmembrane helix</keyword>
<dbReference type="RefSeq" id="WP_184591600.1">
    <property type="nucleotide sequence ID" value="NZ_BMUP01000012.1"/>
</dbReference>
<protein>
    <recommendedName>
        <fullName evidence="4">DUF3093 domain-containing protein</fullName>
    </recommendedName>
</protein>
<comment type="caution">
    <text evidence="2">The sequence shown here is derived from an EMBL/GenBank/DDBJ whole genome shotgun (WGS) entry which is preliminary data.</text>
</comment>
<evidence type="ECO:0000313" key="3">
    <source>
        <dbReference type="Proteomes" id="UP000572907"/>
    </source>
</evidence>
<organism evidence="2 3">
    <name type="scientific">Streptomyces violarus</name>
    <dbReference type="NCBI Taxonomy" id="67380"/>
    <lineage>
        <taxon>Bacteria</taxon>
        <taxon>Bacillati</taxon>
        <taxon>Actinomycetota</taxon>
        <taxon>Actinomycetes</taxon>
        <taxon>Kitasatosporales</taxon>
        <taxon>Streptomycetaceae</taxon>
        <taxon>Streptomyces</taxon>
    </lineage>
</organism>
<dbReference type="Proteomes" id="UP000572907">
    <property type="component" value="Unassembled WGS sequence"/>
</dbReference>
<sequence length="174" mass="18422">MLYEEKIPKTWISITTVLYVGGIGAMAVGTVPDELGLWLGLSAMFLVLIYLPFNAVPLSKYFFNRIRIDGQILRVGRERIALADIDPASVHAASQQVVPNVSQRYATSAGAIDAPVPGLRAADLGNPRLVGGGWSVPMGMDSVVIATRQGEALTIATRDRTAFLNALGGAGGDL</sequence>
<keyword evidence="3" id="KW-1185">Reference proteome</keyword>
<evidence type="ECO:0000256" key="1">
    <source>
        <dbReference type="SAM" id="Phobius"/>
    </source>
</evidence>
<name>A0A7W4ZQA4_9ACTN</name>
<keyword evidence="1" id="KW-0812">Transmembrane</keyword>
<proteinExistence type="predicted"/>
<gene>
    <name evidence="2" type="ORF">FHS41_002998</name>
</gene>
<accession>A0A7W4ZQA4</accession>
<dbReference type="EMBL" id="JACHXE010000002">
    <property type="protein sequence ID" value="MBB3076521.1"/>
    <property type="molecule type" value="Genomic_DNA"/>
</dbReference>
<dbReference type="AlphaFoldDB" id="A0A7W4ZQA4"/>
<reference evidence="2 3" key="1">
    <citation type="submission" date="2020-08" db="EMBL/GenBank/DDBJ databases">
        <title>Genomic Encyclopedia of Type Strains, Phase III (KMG-III): the genomes of soil and plant-associated and newly described type strains.</title>
        <authorList>
            <person name="Whitman W."/>
        </authorList>
    </citation>
    <scope>NUCLEOTIDE SEQUENCE [LARGE SCALE GENOMIC DNA]</scope>
    <source>
        <strain evidence="2 3">CECT 3237</strain>
    </source>
</reference>
<keyword evidence="1" id="KW-0472">Membrane</keyword>
<evidence type="ECO:0008006" key="4">
    <source>
        <dbReference type="Google" id="ProtNLM"/>
    </source>
</evidence>
<feature type="transmembrane region" description="Helical" evidence="1">
    <location>
        <begin position="37"/>
        <end position="58"/>
    </location>
</feature>
<evidence type="ECO:0000313" key="2">
    <source>
        <dbReference type="EMBL" id="MBB3076521.1"/>
    </source>
</evidence>
<feature type="transmembrane region" description="Helical" evidence="1">
    <location>
        <begin position="12"/>
        <end position="31"/>
    </location>
</feature>